<keyword evidence="2" id="KW-1133">Transmembrane helix</keyword>
<dbReference type="PANTHER" id="PTHR39405:SF1">
    <property type="entry name" value="DSC E3 UBIQUITIN LIGASE COMPLEX SUBUNIT 4"/>
    <property type="match status" value="1"/>
</dbReference>
<feature type="transmembrane region" description="Helical" evidence="2">
    <location>
        <begin position="100"/>
        <end position="121"/>
    </location>
</feature>
<gene>
    <name evidence="4" type="ORF">K437DRAFT_272872</name>
</gene>
<organism evidence="4 5">
    <name type="scientific">Tilletiaria anomala (strain ATCC 24038 / CBS 436.72 / UBC 951)</name>
    <dbReference type="NCBI Taxonomy" id="1037660"/>
    <lineage>
        <taxon>Eukaryota</taxon>
        <taxon>Fungi</taxon>
        <taxon>Dikarya</taxon>
        <taxon>Basidiomycota</taxon>
        <taxon>Ustilaginomycotina</taxon>
        <taxon>Exobasidiomycetes</taxon>
        <taxon>Georgefischeriales</taxon>
        <taxon>Tilletiariaceae</taxon>
        <taxon>Tilletiaria</taxon>
    </lineage>
</organism>
<dbReference type="EMBL" id="JMSN01000015">
    <property type="protein sequence ID" value="KDN52033.1"/>
    <property type="molecule type" value="Genomic_DNA"/>
</dbReference>
<name>A0A066WHN7_TILAU</name>
<feature type="region of interest" description="Disordered" evidence="1">
    <location>
        <begin position="228"/>
        <end position="265"/>
    </location>
</feature>
<dbReference type="GeneID" id="25266387"/>
<protein>
    <recommendedName>
        <fullName evidence="3">DUF1746 domain-containing protein</fullName>
    </recommendedName>
</protein>
<sequence>MLRERLEAIQLLDYTLYVLFAYVWLIDSSFILLLLRMFTQIQLCSPSAVHPFFTLPVFGLILLWLTLICVFSHTWWDMGRIDPPSFFIDFIDRDHNLSRIQLVCIDLLIAFLQLLLVTLAFETQKRLTSDDLDNSTRPQASPGIIGHVPPRQSRAGYTSIDAISTSEFDEGQGWHRQDEEALAFTGQSSAGHALESRTSLTHPIAVFRVMQFLQDVWRTSAGAVPYDRRAGSAEDIPEDPRDLRDREREQLRSVPTPGVVRSAGRRIRPGVWLQDARQQMARFTPSWTGPESSGGSYTRIAQEDGQQEQ</sequence>
<reference evidence="4 5" key="1">
    <citation type="submission" date="2014-05" db="EMBL/GenBank/DDBJ databases">
        <title>Draft genome sequence of a rare smut relative, Tilletiaria anomala UBC 951.</title>
        <authorList>
            <consortium name="DOE Joint Genome Institute"/>
            <person name="Toome M."/>
            <person name="Kuo A."/>
            <person name="Henrissat B."/>
            <person name="Lipzen A."/>
            <person name="Tritt A."/>
            <person name="Yoshinaga Y."/>
            <person name="Zane M."/>
            <person name="Barry K."/>
            <person name="Grigoriev I.V."/>
            <person name="Spatafora J.W."/>
            <person name="Aimea M.C."/>
        </authorList>
    </citation>
    <scope>NUCLEOTIDE SEQUENCE [LARGE SCALE GENOMIC DNA]</scope>
    <source>
        <strain evidence="4 5">UBC 951</strain>
    </source>
</reference>
<comment type="caution">
    <text evidence="4">The sequence shown here is derived from an EMBL/GenBank/DDBJ whole genome shotgun (WGS) entry which is preliminary data.</text>
</comment>
<dbReference type="GO" id="GO:0032933">
    <property type="term" value="P:SREBP signaling pathway"/>
    <property type="evidence" value="ECO:0007669"/>
    <property type="project" value="InterPro"/>
</dbReference>
<dbReference type="InterPro" id="IPR013715">
    <property type="entry name" value="DUF1746"/>
</dbReference>
<dbReference type="HOGENOM" id="CLU_900752_0_0_1"/>
<dbReference type="AlphaFoldDB" id="A0A066WHN7"/>
<feature type="transmembrane region" description="Helical" evidence="2">
    <location>
        <begin position="14"/>
        <end position="35"/>
    </location>
</feature>
<dbReference type="Proteomes" id="UP000027361">
    <property type="component" value="Unassembled WGS sequence"/>
</dbReference>
<feature type="transmembrane region" description="Helical" evidence="2">
    <location>
        <begin position="55"/>
        <end position="76"/>
    </location>
</feature>
<evidence type="ECO:0000313" key="4">
    <source>
        <dbReference type="EMBL" id="KDN52033.1"/>
    </source>
</evidence>
<dbReference type="Pfam" id="PF08508">
    <property type="entry name" value="DUF1746"/>
    <property type="match status" value="1"/>
</dbReference>
<dbReference type="RefSeq" id="XP_013244875.1">
    <property type="nucleotide sequence ID" value="XM_013389421.1"/>
</dbReference>
<dbReference type="InterPro" id="IPR038967">
    <property type="entry name" value="Dsc4-like"/>
</dbReference>
<keyword evidence="2" id="KW-0472">Membrane</keyword>
<proteinExistence type="predicted"/>
<evidence type="ECO:0000259" key="3">
    <source>
        <dbReference type="Pfam" id="PF08508"/>
    </source>
</evidence>
<keyword evidence="5" id="KW-1185">Reference proteome</keyword>
<feature type="compositionally biased region" description="Polar residues" evidence="1">
    <location>
        <begin position="285"/>
        <end position="296"/>
    </location>
</feature>
<dbReference type="PANTHER" id="PTHR39405">
    <property type="entry name" value="DSC E3 UBIQUITIN LIGASE COMPLEX SUBUNIT 4"/>
    <property type="match status" value="1"/>
</dbReference>
<dbReference type="STRING" id="1037660.A0A066WHN7"/>
<keyword evidence="2" id="KW-0812">Transmembrane</keyword>
<evidence type="ECO:0000256" key="2">
    <source>
        <dbReference type="SAM" id="Phobius"/>
    </source>
</evidence>
<dbReference type="GO" id="GO:0044695">
    <property type="term" value="C:Dsc E3 ubiquitin ligase complex"/>
    <property type="evidence" value="ECO:0007669"/>
    <property type="project" value="InterPro"/>
</dbReference>
<feature type="compositionally biased region" description="Basic and acidic residues" evidence="1">
    <location>
        <begin position="228"/>
        <end position="251"/>
    </location>
</feature>
<feature type="domain" description="DUF1746" evidence="3">
    <location>
        <begin position="12"/>
        <end position="115"/>
    </location>
</feature>
<evidence type="ECO:0000313" key="5">
    <source>
        <dbReference type="Proteomes" id="UP000027361"/>
    </source>
</evidence>
<accession>A0A066WHN7</accession>
<evidence type="ECO:0000256" key="1">
    <source>
        <dbReference type="SAM" id="MobiDB-lite"/>
    </source>
</evidence>
<feature type="region of interest" description="Disordered" evidence="1">
    <location>
        <begin position="281"/>
        <end position="309"/>
    </location>
</feature>
<dbReference type="GO" id="GO:0005783">
    <property type="term" value="C:endoplasmic reticulum"/>
    <property type="evidence" value="ECO:0007669"/>
    <property type="project" value="TreeGrafter"/>
</dbReference>
<dbReference type="InParanoid" id="A0A066WHN7"/>